<dbReference type="Pfam" id="PF01521">
    <property type="entry name" value="Fe-S_biosyn"/>
    <property type="match status" value="1"/>
</dbReference>
<dbReference type="SUPFAM" id="SSF89360">
    <property type="entry name" value="HesB-like domain"/>
    <property type="match status" value="1"/>
</dbReference>
<dbReference type="Gene3D" id="2.60.300.12">
    <property type="entry name" value="HesB-like domain"/>
    <property type="match status" value="1"/>
</dbReference>
<sequence length="102" mass="12033">MIEITKRAVEEIKLSARNPEVEGLIIRFAVEETEEGFRYLMGFDERKEDDIHLESNGLEYLLSYSQKKHLEGTTVDFDELNKDEGYHFIFNNPNDKNYKIKS</sequence>
<reference evidence="2" key="1">
    <citation type="submission" date="2016-10" db="EMBL/GenBank/DDBJ databases">
        <authorList>
            <person name="de Groot N.N."/>
        </authorList>
    </citation>
    <scope>NUCLEOTIDE SEQUENCE</scope>
</reference>
<organism evidence="2">
    <name type="scientific">hydrothermal vent metagenome</name>
    <dbReference type="NCBI Taxonomy" id="652676"/>
    <lineage>
        <taxon>unclassified sequences</taxon>
        <taxon>metagenomes</taxon>
        <taxon>ecological metagenomes</taxon>
    </lineage>
</organism>
<accession>A0A1W1BLM3</accession>
<dbReference type="InterPro" id="IPR000361">
    <property type="entry name" value="ATAP_core_dom"/>
</dbReference>
<protein>
    <submittedName>
        <fullName evidence="2">IscA-like protein, DsrR</fullName>
    </submittedName>
</protein>
<dbReference type="EMBL" id="FPHJ01000014">
    <property type="protein sequence ID" value="SFV54470.1"/>
    <property type="molecule type" value="Genomic_DNA"/>
</dbReference>
<dbReference type="InterPro" id="IPR035903">
    <property type="entry name" value="HesB-like_dom_sf"/>
</dbReference>
<dbReference type="AlphaFoldDB" id="A0A1W1BLM3"/>
<evidence type="ECO:0000259" key="1">
    <source>
        <dbReference type="Pfam" id="PF01521"/>
    </source>
</evidence>
<gene>
    <name evidence="2" type="ORF">MNB_SUP05-5-294</name>
</gene>
<evidence type="ECO:0000313" key="2">
    <source>
        <dbReference type="EMBL" id="SFV54470.1"/>
    </source>
</evidence>
<proteinExistence type="predicted"/>
<name>A0A1W1BLM3_9ZZZZ</name>
<feature type="domain" description="Core" evidence="1">
    <location>
        <begin position="2"/>
        <end position="94"/>
    </location>
</feature>